<dbReference type="Pfam" id="PF00291">
    <property type="entry name" value="PALP"/>
    <property type="match status" value="1"/>
</dbReference>
<dbReference type="Proteomes" id="UP000037784">
    <property type="component" value="Unassembled WGS sequence"/>
</dbReference>
<dbReference type="PATRIC" id="fig|872965.6.peg.2079"/>
<evidence type="ECO:0000313" key="13">
    <source>
        <dbReference type="Proteomes" id="UP000050502"/>
    </source>
</evidence>
<dbReference type="EMBL" id="BBZA01000242">
    <property type="protein sequence ID" value="GAP64326.1"/>
    <property type="molecule type" value="Genomic_DNA"/>
</dbReference>
<dbReference type="Proteomes" id="UP000050502">
    <property type="component" value="Unassembled WGS sequence"/>
</dbReference>
<comment type="similarity">
    <text evidence="2">Belongs to the cysteine synthase/cystathionine beta-synthase family.</text>
</comment>
<organism evidence="10 12">
    <name type="scientific">Ardenticatena maritima</name>
    <dbReference type="NCBI Taxonomy" id="872965"/>
    <lineage>
        <taxon>Bacteria</taxon>
        <taxon>Bacillati</taxon>
        <taxon>Chloroflexota</taxon>
        <taxon>Ardenticatenia</taxon>
        <taxon>Ardenticatenales</taxon>
        <taxon>Ardenticatenaceae</taxon>
        <taxon>Ardenticatena</taxon>
    </lineage>
</organism>
<feature type="domain" description="Tryptophan synthase beta chain-like PALP" evidence="9">
    <location>
        <begin position="9"/>
        <end position="279"/>
    </location>
</feature>
<evidence type="ECO:0000256" key="8">
    <source>
        <dbReference type="ARBA" id="ARBA00047931"/>
    </source>
</evidence>
<evidence type="ECO:0000313" key="12">
    <source>
        <dbReference type="Proteomes" id="UP000037784"/>
    </source>
</evidence>
<protein>
    <recommendedName>
        <fullName evidence="3">cysteine synthase</fullName>
        <ecNumber evidence="3">2.5.1.47</ecNumber>
    </recommendedName>
</protein>
<evidence type="ECO:0000256" key="6">
    <source>
        <dbReference type="ARBA" id="ARBA00022898"/>
    </source>
</evidence>
<evidence type="ECO:0000256" key="7">
    <source>
        <dbReference type="ARBA" id="ARBA00023192"/>
    </source>
</evidence>
<proteinExistence type="inferred from homology"/>
<sequence>MIAQNSLNLIGNTPLVALNSLARHLRMPLYLKLETANPTHSDTDRVALAIIESAERQGLVDLDTVIIEPTAGNIAFSLAMVCAARGYRLVLVLPDWVPEWRIRLLRAMGADVHVTHGMNNAFARADELANAYPKVFRPRQFANAAAAEAHQQTAQEIWRDTDGAVQAVVIPVTTGAACTGIGTWFKHHQPHVRVIAVQPAESPVLTGGKPGNHHIYGMGAPFVPTLYNDDVIDHVIDISTSEAYEALARLLRMEGLLVGPSSGAAVAGALKFAQTMATETTPIVALALDSIERYVQTDVMQRVLNSTPMLPR</sequence>
<keyword evidence="5 10" id="KW-0808">Transferase</keyword>
<dbReference type="InterPro" id="IPR036052">
    <property type="entry name" value="TrpB-like_PALP_sf"/>
</dbReference>
<dbReference type="CDD" id="cd01561">
    <property type="entry name" value="CBS_like"/>
    <property type="match status" value="1"/>
</dbReference>
<dbReference type="AlphaFoldDB" id="A0A0M8KBQ9"/>
<comment type="caution">
    <text evidence="10">The sequence shown here is derived from an EMBL/GenBank/DDBJ whole genome shotgun (WGS) entry which is preliminary data.</text>
</comment>
<keyword evidence="12" id="KW-1185">Reference proteome</keyword>
<dbReference type="InterPro" id="IPR001926">
    <property type="entry name" value="TrpB-like_PALP"/>
</dbReference>
<dbReference type="GO" id="GO:0004124">
    <property type="term" value="F:cysteine synthase activity"/>
    <property type="evidence" value="ECO:0007669"/>
    <property type="project" value="UniProtKB-EC"/>
</dbReference>
<reference evidence="10 12" key="1">
    <citation type="journal article" date="2015" name="Genome Announc.">
        <title>Draft Genome Sequence of a Heterotrophic Facultative Anaerobic Thermophilic Bacterium, Ardenticatena maritima Strain 110ST.</title>
        <authorList>
            <person name="Kawaichi S."/>
            <person name="Yoshida T."/>
            <person name="Sako Y."/>
            <person name="Nakamura R."/>
        </authorList>
    </citation>
    <scope>NUCLEOTIDE SEQUENCE [LARGE SCALE GENOMIC DNA]</scope>
    <source>
        <strain evidence="10 12">110S</strain>
    </source>
</reference>
<keyword evidence="7" id="KW-0198">Cysteine biosynthesis</keyword>
<evidence type="ECO:0000256" key="5">
    <source>
        <dbReference type="ARBA" id="ARBA00022679"/>
    </source>
</evidence>
<evidence type="ECO:0000256" key="4">
    <source>
        <dbReference type="ARBA" id="ARBA00022605"/>
    </source>
</evidence>
<keyword evidence="6" id="KW-0663">Pyridoxal phosphate</keyword>
<reference evidence="11 13" key="2">
    <citation type="submission" date="2015-07" db="EMBL/GenBank/DDBJ databases">
        <title>Whole genome sequence of Ardenticatena maritima DSM 23922.</title>
        <authorList>
            <person name="Hemp J."/>
            <person name="Ward L.M."/>
            <person name="Pace L.A."/>
            <person name="Fischer W.W."/>
        </authorList>
    </citation>
    <scope>NUCLEOTIDE SEQUENCE [LARGE SCALE GENOMIC DNA]</scope>
    <source>
        <strain evidence="11 13">110S</strain>
    </source>
</reference>
<evidence type="ECO:0000313" key="11">
    <source>
        <dbReference type="EMBL" id="KPL87889.1"/>
    </source>
</evidence>
<keyword evidence="4" id="KW-0028">Amino-acid biosynthesis</keyword>
<reference evidence="12" key="3">
    <citation type="submission" date="2015-08" db="EMBL/GenBank/DDBJ databases">
        <title>Draft Genome Sequence of a Heterotrophic Facultative Anaerobic Bacterium Ardenticatena maritima Strain 110S.</title>
        <authorList>
            <person name="Kawaichi S."/>
            <person name="Yoshida T."/>
            <person name="Sako Y."/>
            <person name="Nakamura R."/>
        </authorList>
    </citation>
    <scope>NUCLEOTIDE SEQUENCE [LARGE SCALE GENOMIC DNA]</scope>
    <source>
        <strain evidence="12">110S</strain>
    </source>
</reference>
<dbReference type="Gene3D" id="3.40.50.1100">
    <property type="match status" value="2"/>
</dbReference>
<dbReference type="InParanoid" id="A0A0M8KBQ9"/>
<accession>A0A0M8KBQ9</accession>
<name>A0A0M8KBQ9_9CHLR</name>
<dbReference type="InterPro" id="IPR050214">
    <property type="entry name" value="Cys_Synth/Cystath_Beta-Synth"/>
</dbReference>
<dbReference type="FunFam" id="3.40.50.1100:FF:000006">
    <property type="entry name" value="Cysteine synthase"/>
    <property type="match status" value="1"/>
</dbReference>
<dbReference type="RefSeq" id="WP_054494025.1">
    <property type="nucleotide sequence ID" value="NZ_BBZA01000242.1"/>
</dbReference>
<dbReference type="EC" id="2.5.1.47" evidence="3"/>
<dbReference type="STRING" id="872965.SE16_10145"/>
<evidence type="ECO:0000313" key="10">
    <source>
        <dbReference type="EMBL" id="GAP64326.1"/>
    </source>
</evidence>
<evidence type="ECO:0000256" key="3">
    <source>
        <dbReference type="ARBA" id="ARBA00012681"/>
    </source>
</evidence>
<evidence type="ECO:0000256" key="1">
    <source>
        <dbReference type="ARBA" id="ARBA00001933"/>
    </source>
</evidence>
<dbReference type="PANTHER" id="PTHR10314">
    <property type="entry name" value="CYSTATHIONINE BETA-SYNTHASE"/>
    <property type="match status" value="1"/>
</dbReference>
<comment type="cofactor">
    <cofactor evidence="1">
        <name>pyridoxal 5'-phosphate</name>
        <dbReference type="ChEBI" id="CHEBI:597326"/>
    </cofactor>
</comment>
<gene>
    <name evidence="10" type="primary">cysK</name>
    <name evidence="10" type="ORF">ARMA_2749</name>
    <name evidence="11" type="ORF">SE16_10145</name>
</gene>
<dbReference type="OrthoDB" id="9808024at2"/>
<evidence type="ECO:0000259" key="9">
    <source>
        <dbReference type="Pfam" id="PF00291"/>
    </source>
</evidence>
<comment type="catalytic activity">
    <reaction evidence="8">
        <text>O-acetyl-L-serine + hydrogen sulfide = L-cysteine + acetate</text>
        <dbReference type="Rhea" id="RHEA:14829"/>
        <dbReference type="ChEBI" id="CHEBI:29919"/>
        <dbReference type="ChEBI" id="CHEBI:30089"/>
        <dbReference type="ChEBI" id="CHEBI:35235"/>
        <dbReference type="ChEBI" id="CHEBI:58340"/>
        <dbReference type="EC" id="2.5.1.47"/>
    </reaction>
</comment>
<dbReference type="SUPFAM" id="SSF53686">
    <property type="entry name" value="Tryptophan synthase beta subunit-like PLP-dependent enzymes"/>
    <property type="match status" value="1"/>
</dbReference>
<dbReference type="EMBL" id="LGKN01000005">
    <property type="protein sequence ID" value="KPL87889.1"/>
    <property type="molecule type" value="Genomic_DNA"/>
</dbReference>
<evidence type="ECO:0000256" key="2">
    <source>
        <dbReference type="ARBA" id="ARBA00007103"/>
    </source>
</evidence>